<keyword evidence="2" id="KW-1185">Reference proteome</keyword>
<name>A0ABS8ZGZ5_9PSEU</name>
<dbReference type="Proteomes" id="UP001521150">
    <property type="component" value="Unassembled WGS sequence"/>
</dbReference>
<evidence type="ECO:0000313" key="2">
    <source>
        <dbReference type="Proteomes" id="UP001521150"/>
    </source>
</evidence>
<dbReference type="RefSeq" id="WP_233728487.1">
    <property type="nucleotide sequence ID" value="NZ_JAJVCN010000002.1"/>
</dbReference>
<reference evidence="1 2" key="1">
    <citation type="submission" date="2021-12" db="EMBL/GenBank/DDBJ databases">
        <title>Genome sequence of Kibdelosporangium philippinense ATCC 49844.</title>
        <authorList>
            <person name="Fedorov E.A."/>
            <person name="Omeragic M."/>
            <person name="Shalygina K.F."/>
            <person name="Maclea K.S."/>
        </authorList>
    </citation>
    <scope>NUCLEOTIDE SEQUENCE [LARGE SCALE GENOMIC DNA]</scope>
    <source>
        <strain evidence="1 2">ATCC 49844</strain>
    </source>
</reference>
<evidence type="ECO:0000313" key="1">
    <source>
        <dbReference type="EMBL" id="MCE7007095.1"/>
    </source>
</evidence>
<comment type="caution">
    <text evidence="1">The sequence shown here is derived from an EMBL/GenBank/DDBJ whole genome shotgun (WGS) entry which is preliminary data.</text>
</comment>
<sequence length="80" mass="8780">MSVGCTGQDLLGYLSALLGAHGWASSVFVGLDALGQLGGQFGPQAILEPLDGFTFPCRSIRQVMRTWKLFARLRLRREQI</sequence>
<organism evidence="1 2">
    <name type="scientific">Kibdelosporangium philippinense</name>
    <dbReference type="NCBI Taxonomy" id="211113"/>
    <lineage>
        <taxon>Bacteria</taxon>
        <taxon>Bacillati</taxon>
        <taxon>Actinomycetota</taxon>
        <taxon>Actinomycetes</taxon>
        <taxon>Pseudonocardiales</taxon>
        <taxon>Pseudonocardiaceae</taxon>
        <taxon>Kibdelosporangium</taxon>
    </lineage>
</organism>
<dbReference type="EMBL" id="JAJVCN010000002">
    <property type="protein sequence ID" value="MCE7007095.1"/>
    <property type="molecule type" value="Genomic_DNA"/>
</dbReference>
<proteinExistence type="predicted"/>
<gene>
    <name evidence="1" type="ORF">LWC34_30335</name>
</gene>
<accession>A0ABS8ZGZ5</accession>
<protein>
    <submittedName>
        <fullName evidence="1">Uncharacterized protein</fullName>
    </submittedName>
</protein>